<accession>C0N3A1</accession>
<gene>
    <name evidence="1" type="ORF">MDMS009_634</name>
</gene>
<keyword evidence="2" id="KW-1185">Reference proteome</keyword>
<organism evidence="1 2">
    <name type="scientific">Methylophaga thiooxydans DMS010</name>
    <dbReference type="NCBI Taxonomy" id="637616"/>
    <lineage>
        <taxon>Bacteria</taxon>
        <taxon>Pseudomonadati</taxon>
        <taxon>Pseudomonadota</taxon>
        <taxon>Gammaproteobacteria</taxon>
        <taxon>Thiotrichales</taxon>
        <taxon>Piscirickettsiaceae</taxon>
        <taxon>Methylophaga</taxon>
    </lineage>
</organism>
<dbReference type="Proteomes" id="UP000004679">
    <property type="component" value="Unassembled WGS sequence"/>
</dbReference>
<sequence>MLSFSKLFLQVVVVMAFLGQPLIAISAPCKDMTMHASGSHILESSDKRDSEQTHHVKHGKELALDCCDTSTCNASYCLSLSQIAHTSSIPSQLFSVKISNYLRPVLGVSYLDFDSNSFFRPPISLITG</sequence>
<evidence type="ECO:0000313" key="1">
    <source>
        <dbReference type="EMBL" id="EEF80695.1"/>
    </source>
</evidence>
<dbReference type="HOGENOM" id="CLU_1957048_0_0_6"/>
<evidence type="ECO:0000313" key="2">
    <source>
        <dbReference type="Proteomes" id="UP000004679"/>
    </source>
</evidence>
<dbReference type="EMBL" id="GG657889">
    <property type="protein sequence ID" value="EEF80695.1"/>
    <property type="molecule type" value="Genomic_DNA"/>
</dbReference>
<protein>
    <submittedName>
        <fullName evidence="1">Uncharacterized protein</fullName>
    </submittedName>
</protein>
<name>C0N3A1_9GAMM</name>
<proteinExistence type="predicted"/>
<reference evidence="1 2" key="1">
    <citation type="journal article" date="2011" name="J. Bacteriol.">
        <title>Draft genome sequence of the chemolithoheterotrophic, halophilic methylotroph Methylophaga thiooxydans DMS010.</title>
        <authorList>
            <person name="Boden R."/>
            <person name="Ferriera S."/>
            <person name="Johnson J."/>
            <person name="Kelly D.P."/>
            <person name="Murrell J.C."/>
            <person name="Schafer H."/>
        </authorList>
    </citation>
    <scope>NUCLEOTIDE SEQUENCE [LARGE SCALE GENOMIC DNA]</scope>
    <source>
        <strain evidence="1 2">DMS010</strain>
    </source>
</reference>
<dbReference type="AlphaFoldDB" id="C0N3A1"/>